<keyword evidence="4" id="KW-1185">Reference proteome</keyword>
<feature type="transmembrane region" description="Helical" evidence="2">
    <location>
        <begin position="85"/>
        <end position="110"/>
    </location>
</feature>
<dbReference type="NCBIfam" id="TIGR02876">
    <property type="entry name" value="spore_yqfD"/>
    <property type="match status" value="1"/>
</dbReference>
<dbReference type="Proteomes" id="UP000295416">
    <property type="component" value="Unassembled WGS sequence"/>
</dbReference>
<sequence length="417" mass="47693">MKKNWNEAFFGHVNVTIKGRLPEQFINLCVKNGITIWDIKRIDDKSVSCSLLLSDIRKVKPVLKSTDCRIHFVDRKGFPFLLKRLLSRTGIIIGMVLFLAILFVLSNIVWRIDVTGADPKLESEIRKLLKKNDLHVGAFEFFLPSTEDIESYLSGKLTKVTWLGVSKDGTTYRVDVVQKELPKEDKQPGPRNLIASKKAVIYDIFVENGQAAVEPDQVVQPGQLLISGMIGNEKDPKFVGAKGKVIGETWYRSTTAVPLKSNYKTYTGNTYTKHQLRLFGWDMPLWGLEKKPYKTFDREVTVKPVHFLIWDLPIAYKRITYRQTEQANKKLTEEAAVKAGKEAAYKKLKGKLPDKAKIISRKVENKDVKDGVLTLKIFYIVHENIAVQNLISPEEQQEKIEKAKEKEKEKEEKSQDN</sequence>
<accession>A0A4R2PEI2</accession>
<proteinExistence type="predicted"/>
<gene>
    <name evidence="3" type="ORF">EV207_101324</name>
</gene>
<evidence type="ECO:0000313" key="3">
    <source>
        <dbReference type="EMBL" id="TCP32345.1"/>
    </source>
</evidence>
<keyword evidence="2" id="KW-0472">Membrane</keyword>
<dbReference type="PIRSF" id="PIRSF029895">
    <property type="entry name" value="SpoIV"/>
    <property type="match status" value="1"/>
</dbReference>
<keyword evidence="2" id="KW-1133">Transmembrane helix</keyword>
<feature type="region of interest" description="Disordered" evidence="1">
    <location>
        <begin position="396"/>
        <end position="417"/>
    </location>
</feature>
<dbReference type="AlphaFoldDB" id="A0A4R2PEI2"/>
<name>A0A4R2PEI2_9BACL</name>
<dbReference type="OrthoDB" id="1640349at2"/>
<reference evidence="3 4" key="1">
    <citation type="submission" date="2019-03" db="EMBL/GenBank/DDBJ databases">
        <title>Genomic Encyclopedia of Type Strains, Phase IV (KMG-IV): sequencing the most valuable type-strain genomes for metagenomic binning, comparative biology and taxonomic classification.</title>
        <authorList>
            <person name="Goeker M."/>
        </authorList>
    </citation>
    <scope>NUCLEOTIDE SEQUENCE [LARGE SCALE GENOMIC DNA]</scope>
    <source>
        <strain evidence="3 4">DSM 19377</strain>
    </source>
</reference>
<dbReference type="Pfam" id="PF06898">
    <property type="entry name" value="YqfD"/>
    <property type="match status" value="1"/>
</dbReference>
<dbReference type="RefSeq" id="WP_132742909.1">
    <property type="nucleotide sequence ID" value="NZ_SLXK01000001.1"/>
</dbReference>
<comment type="caution">
    <text evidence="3">The sequence shown here is derived from an EMBL/GenBank/DDBJ whole genome shotgun (WGS) entry which is preliminary data.</text>
</comment>
<evidence type="ECO:0000256" key="1">
    <source>
        <dbReference type="SAM" id="MobiDB-lite"/>
    </source>
</evidence>
<dbReference type="InterPro" id="IPR010690">
    <property type="entry name" value="YqfD"/>
</dbReference>
<evidence type="ECO:0008006" key="5">
    <source>
        <dbReference type="Google" id="ProtNLM"/>
    </source>
</evidence>
<evidence type="ECO:0000313" key="4">
    <source>
        <dbReference type="Proteomes" id="UP000295416"/>
    </source>
</evidence>
<evidence type="ECO:0000256" key="2">
    <source>
        <dbReference type="SAM" id="Phobius"/>
    </source>
</evidence>
<keyword evidence="2" id="KW-0812">Transmembrane</keyword>
<organism evidence="3 4">
    <name type="scientific">Scopulibacillus darangshiensis</name>
    <dbReference type="NCBI Taxonomy" id="442528"/>
    <lineage>
        <taxon>Bacteria</taxon>
        <taxon>Bacillati</taxon>
        <taxon>Bacillota</taxon>
        <taxon>Bacilli</taxon>
        <taxon>Bacillales</taxon>
        <taxon>Sporolactobacillaceae</taxon>
        <taxon>Scopulibacillus</taxon>
    </lineage>
</organism>
<dbReference type="EMBL" id="SLXK01000001">
    <property type="protein sequence ID" value="TCP32345.1"/>
    <property type="molecule type" value="Genomic_DNA"/>
</dbReference>
<protein>
    <recommendedName>
        <fullName evidence="5">Stage IV sporulation protein</fullName>
    </recommendedName>
</protein>